<evidence type="ECO:0000256" key="2">
    <source>
        <dbReference type="ARBA" id="ARBA00004965"/>
    </source>
</evidence>
<evidence type="ECO:0000256" key="7">
    <source>
        <dbReference type="ARBA" id="ARBA00022598"/>
    </source>
</evidence>
<dbReference type="FunFam" id="3.30.1490.50:FF:000001">
    <property type="entry name" value="Glutathione synthetase"/>
    <property type="match status" value="1"/>
</dbReference>
<dbReference type="STRING" id="210143.A0A1R3G1R2"/>
<evidence type="ECO:0000256" key="9">
    <source>
        <dbReference type="ARBA" id="ARBA00022684"/>
    </source>
</evidence>
<dbReference type="GO" id="GO:0004190">
    <property type="term" value="F:aspartic-type endopeptidase activity"/>
    <property type="evidence" value="ECO:0007669"/>
    <property type="project" value="UniProtKB-KW"/>
</dbReference>
<evidence type="ECO:0000256" key="10">
    <source>
        <dbReference type="ARBA" id="ARBA00022723"/>
    </source>
</evidence>
<evidence type="ECO:0000256" key="12">
    <source>
        <dbReference type="ARBA" id="ARBA00022741"/>
    </source>
</evidence>
<dbReference type="InterPro" id="IPR034161">
    <property type="entry name" value="Pepsin-like_plant"/>
</dbReference>
<dbReference type="Gramene" id="OMO52004">
    <property type="protein sequence ID" value="OMO52004"/>
    <property type="gene ID" value="CCACVL1_29442"/>
</dbReference>
<evidence type="ECO:0000313" key="22">
    <source>
        <dbReference type="EMBL" id="OMO52004.1"/>
    </source>
</evidence>
<dbReference type="OrthoDB" id="2020073at2759"/>
<dbReference type="EMBL" id="AWWV01015623">
    <property type="protein sequence ID" value="OMO52004.1"/>
    <property type="molecule type" value="Genomic_DNA"/>
</dbReference>
<dbReference type="FunFam" id="2.40.70.10:FF:000016">
    <property type="entry name" value="Probable aspartic protease At2g35615"/>
    <property type="match status" value="1"/>
</dbReference>
<name>A0A1R3G1R2_COCAP</name>
<evidence type="ECO:0000256" key="18">
    <source>
        <dbReference type="PIRSR" id="PIRSR601461-1"/>
    </source>
</evidence>
<evidence type="ECO:0000256" key="13">
    <source>
        <dbReference type="ARBA" id="ARBA00022750"/>
    </source>
</evidence>
<evidence type="ECO:0000256" key="17">
    <source>
        <dbReference type="ARBA" id="ARBA00023180"/>
    </source>
</evidence>
<dbReference type="CDD" id="cd05476">
    <property type="entry name" value="pepsin_A_like_plant"/>
    <property type="match status" value="1"/>
</dbReference>
<keyword evidence="12" id="KW-0547">Nucleotide-binding</keyword>
<dbReference type="InterPro" id="IPR021109">
    <property type="entry name" value="Peptidase_aspartic_dom_sf"/>
</dbReference>
<dbReference type="Gene3D" id="2.40.70.10">
    <property type="entry name" value="Acid Proteases"/>
    <property type="match status" value="2"/>
</dbReference>
<dbReference type="SUPFAM" id="SSF50630">
    <property type="entry name" value="Acid proteases"/>
    <property type="match status" value="1"/>
</dbReference>
<evidence type="ECO:0000256" key="6">
    <source>
        <dbReference type="ARBA" id="ARBA00012214"/>
    </source>
</evidence>
<dbReference type="Gene3D" id="3.30.1490.80">
    <property type="match status" value="1"/>
</dbReference>
<evidence type="ECO:0000256" key="5">
    <source>
        <dbReference type="ARBA" id="ARBA00011738"/>
    </source>
</evidence>
<feature type="chain" id="PRO_5010330797" description="glutathione synthase" evidence="20">
    <location>
        <begin position="29"/>
        <end position="895"/>
    </location>
</feature>
<dbReference type="NCBIfam" id="TIGR01986">
    <property type="entry name" value="glut_syn_euk"/>
    <property type="match status" value="1"/>
</dbReference>
<evidence type="ECO:0000256" key="11">
    <source>
        <dbReference type="ARBA" id="ARBA00022729"/>
    </source>
</evidence>
<dbReference type="Pfam" id="PF14543">
    <property type="entry name" value="TAXi_N"/>
    <property type="match status" value="1"/>
</dbReference>
<comment type="pathway">
    <text evidence="2">Sulfur metabolism; glutathione biosynthesis; glutathione from L-cysteine and L-glutamate: step 2/2.</text>
</comment>
<evidence type="ECO:0000256" key="8">
    <source>
        <dbReference type="ARBA" id="ARBA00022670"/>
    </source>
</evidence>
<dbReference type="InterPro" id="IPR001461">
    <property type="entry name" value="Aspartic_peptidase_A1"/>
</dbReference>
<keyword evidence="11 20" id="KW-0732">Signal</keyword>
<dbReference type="Pfam" id="PF03199">
    <property type="entry name" value="GSH_synthase"/>
    <property type="match status" value="1"/>
</dbReference>
<dbReference type="Gene3D" id="3.30.470.20">
    <property type="entry name" value="ATP-grasp fold, B domain"/>
    <property type="match status" value="2"/>
</dbReference>
<dbReference type="GO" id="GO:0004363">
    <property type="term" value="F:glutathione synthase activity"/>
    <property type="evidence" value="ECO:0007669"/>
    <property type="project" value="UniProtKB-EC"/>
</dbReference>
<dbReference type="Gene3D" id="3.40.50.1760">
    <property type="entry name" value="Glutathione synthase, substrate-binding domain superfamily, eukaryotic"/>
    <property type="match status" value="2"/>
</dbReference>
<dbReference type="FunFam" id="2.40.70.10:FF:000029">
    <property type="entry name" value="Aspartyl protease family protein"/>
    <property type="match status" value="1"/>
</dbReference>
<protein>
    <recommendedName>
        <fullName evidence="6">glutathione synthase</fullName>
        <ecNumber evidence="6">6.3.2.3</ecNumber>
    </recommendedName>
</protein>
<keyword evidence="23" id="KW-1185">Reference proteome</keyword>
<keyword evidence="9" id="KW-0317">Glutathione biosynthesis</keyword>
<feature type="active site" evidence="18">
    <location>
        <position position="121"/>
    </location>
</feature>
<dbReference type="CDD" id="cd00228">
    <property type="entry name" value="eu-GS"/>
    <property type="match status" value="1"/>
</dbReference>
<dbReference type="InterPro" id="IPR033121">
    <property type="entry name" value="PEPTIDASE_A1"/>
</dbReference>
<evidence type="ECO:0000256" key="4">
    <source>
        <dbReference type="ARBA" id="ARBA00010385"/>
    </source>
</evidence>
<keyword evidence="16" id="KW-0460">Magnesium</keyword>
<dbReference type="InterPro" id="IPR014049">
    <property type="entry name" value="Glutathione_synthase_N_euk"/>
</dbReference>
<keyword evidence="7" id="KW-0436">Ligase</keyword>
<dbReference type="PANTHER" id="PTHR11130">
    <property type="entry name" value="GLUTATHIONE SYNTHETASE"/>
    <property type="match status" value="1"/>
</dbReference>
<proteinExistence type="inferred from homology"/>
<gene>
    <name evidence="22" type="ORF">CCACVL1_29442</name>
</gene>
<dbReference type="GO" id="GO:0046872">
    <property type="term" value="F:metal ion binding"/>
    <property type="evidence" value="ECO:0007669"/>
    <property type="project" value="UniProtKB-KW"/>
</dbReference>
<dbReference type="SUPFAM" id="SSF56059">
    <property type="entry name" value="Glutathione synthetase ATP-binding domain-like"/>
    <property type="match status" value="1"/>
</dbReference>
<dbReference type="PANTHER" id="PTHR11130:SF0">
    <property type="entry name" value="GLUTATHIONE SYNTHETASE"/>
    <property type="match status" value="1"/>
</dbReference>
<comment type="cofactor">
    <cofactor evidence="1">
        <name>Mg(2+)</name>
        <dbReference type="ChEBI" id="CHEBI:18420"/>
    </cofactor>
</comment>
<keyword evidence="13 19" id="KW-0064">Aspartyl protease</keyword>
<dbReference type="PRINTS" id="PR00792">
    <property type="entry name" value="PEPSIN"/>
</dbReference>
<keyword evidence="8 19" id="KW-0645">Protease</keyword>
<evidence type="ECO:0000313" key="23">
    <source>
        <dbReference type="Proteomes" id="UP000188268"/>
    </source>
</evidence>
<keyword evidence="17" id="KW-0325">Glycoprotein</keyword>
<dbReference type="Gene3D" id="3.30.1490.50">
    <property type="match status" value="1"/>
</dbReference>
<evidence type="ECO:0000256" key="16">
    <source>
        <dbReference type="ARBA" id="ARBA00022842"/>
    </source>
</evidence>
<feature type="signal peptide" evidence="20">
    <location>
        <begin position="1"/>
        <end position="28"/>
    </location>
</feature>
<dbReference type="InterPro" id="IPR001969">
    <property type="entry name" value="Aspartic_peptidase_AS"/>
</dbReference>
<evidence type="ECO:0000256" key="15">
    <source>
        <dbReference type="ARBA" id="ARBA00022840"/>
    </source>
</evidence>
<reference evidence="22 23" key="1">
    <citation type="submission" date="2013-09" db="EMBL/GenBank/DDBJ databases">
        <title>Corchorus capsularis genome sequencing.</title>
        <authorList>
            <person name="Alam M."/>
            <person name="Haque M.S."/>
            <person name="Islam M.S."/>
            <person name="Emdad E.M."/>
            <person name="Islam M.M."/>
            <person name="Ahmed B."/>
            <person name="Halim A."/>
            <person name="Hossen Q.M.M."/>
            <person name="Hossain M.Z."/>
            <person name="Ahmed R."/>
            <person name="Khan M.M."/>
            <person name="Islam R."/>
            <person name="Rashid M.M."/>
            <person name="Khan S.A."/>
            <person name="Rahman M.S."/>
            <person name="Alam M."/>
        </authorList>
    </citation>
    <scope>NUCLEOTIDE SEQUENCE [LARGE SCALE GENOMIC DNA]</scope>
    <source>
        <strain evidence="23">cv. CVL-1</strain>
        <tissue evidence="22">Whole seedling</tissue>
    </source>
</reference>
<dbReference type="InterPro" id="IPR005615">
    <property type="entry name" value="Glutathione_synthase"/>
</dbReference>
<keyword evidence="10" id="KW-0479">Metal-binding</keyword>
<dbReference type="Proteomes" id="UP000188268">
    <property type="component" value="Unassembled WGS sequence"/>
</dbReference>
<keyword evidence="15" id="KW-0067">ATP-binding</keyword>
<dbReference type="PROSITE" id="PS51767">
    <property type="entry name" value="PEPTIDASE_A1"/>
    <property type="match status" value="1"/>
</dbReference>
<dbReference type="Pfam" id="PF03917">
    <property type="entry name" value="GSH_synth_ATP"/>
    <property type="match status" value="1"/>
</dbReference>
<dbReference type="FunFam" id="3.30.470.20:FF:000092">
    <property type="entry name" value="Glutathione synthetase"/>
    <property type="match status" value="1"/>
</dbReference>
<dbReference type="GO" id="GO:0005829">
    <property type="term" value="C:cytosol"/>
    <property type="evidence" value="ECO:0007669"/>
    <property type="project" value="TreeGrafter"/>
</dbReference>
<dbReference type="PROSITE" id="PS00141">
    <property type="entry name" value="ASP_PROTEASE"/>
    <property type="match status" value="1"/>
</dbReference>
<comment type="similarity">
    <text evidence="3 19">Belongs to the peptidase A1 family.</text>
</comment>
<feature type="active site" evidence="18">
    <location>
        <position position="325"/>
    </location>
</feature>
<evidence type="ECO:0000256" key="3">
    <source>
        <dbReference type="ARBA" id="ARBA00007447"/>
    </source>
</evidence>
<dbReference type="Pfam" id="PF14541">
    <property type="entry name" value="TAXi_C"/>
    <property type="match status" value="1"/>
</dbReference>
<dbReference type="InterPro" id="IPR014042">
    <property type="entry name" value="Glutathione_synthase_a-hlx"/>
</dbReference>
<dbReference type="InterPro" id="IPR016185">
    <property type="entry name" value="PreATP-grasp_dom_sf"/>
</dbReference>
<dbReference type="SUPFAM" id="SSF52440">
    <property type="entry name" value="PreATP-grasp domain"/>
    <property type="match status" value="1"/>
</dbReference>
<evidence type="ECO:0000256" key="20">
    <source>
        <dbReference type="SAM" id="SignalP"/>
    </source>
</evidence>
<dbReference type="InterPro" id="IPR004887">
    <property type="entry name" value="GSH_synth_subst-bd"/>
</dbReference>
<organism evidence="22 23">
    <name type="scientific">Corchorus capsularis</name>
    <name type="common">Jute</name>
    <dbReference type="NCBI Taxonomy" id="210143"/>
    <lineage>
        <taxon>Eukaryota</taxon>
        <taxon>Viridiplantae</taxon>
        <taxon>Streptophyta</taxon>
        <taxon>Embryophyta</taxon>
        <taxon>Tracheophyta</taxon>
        <taxon>Spermatophyta</taxon>
        <taxon>Magnoliopsida</taxon>
        <taxon>eudicotyledons</taxon>
        <taxon>Gunneridae</taxon>
        <taxon>Pentapetalae</taxon>
        <taxon>rosids</taxon>
        <taxon>malvids</taxon>
        <taxon>Malvales</taxon>
        <taxon>Malvaceae</taxon>
        <taxon>Grewioideae</taxon>
        <taxon>Apeibeae</taxon>
        <taxon>Corchorus</taxon>
    </lineage>
</organism>
<sequence>MASSLYSFLCVTFLTLAIVALHVSPAFSTSRKALVGNNIKIQDGFRVTLKHVDSGKNLTKWERIQRGLKRGNHRLQRLNAMVLAATDSAGVFESPVTAGNGEFLMDLAIGTPPESYSAIVDTGSDLIWTQCKPCAQCFNQPTPIFDPKKSSTFSKISCSSDLCSALPQSTCNDGCEYLYTYGDYSSTQGLLATETFTFDDKVSVSKIGFGCGDDNEGNGFSQGAGLVGLGRGPLSLVSQLKEPKFAYCLTSIDDTQKGSLLMGSMASVNNTFSDEIKTTPLIQNPLQPSFYYLSLQGISVGATNLPIKKSTFALQDDGTGGVIIDSGTTITYLEQSAFDLVKKEFVSQMKLSVDTSGSTGLDLCFTLPSDAADVSVPTLTFHFDGADLDLPGENYMIGDSSSGLLCLAMGGSSGMSIFGNVQQQNMLCLRAAGEMEIGSAKNPIVDFHGIDEGLLQKMVYDALVWSSLHGLVVGDRNSQRSGQVPGVGMVHAPVALLPMPFPESHWKQACEVAPIFNELFDRVSLDGEFLQESLSRTKKVDAFTSRLLDIHSKMLELNKKEDIRLGLHRSDYMLDEKTKLLLQIEFNTISSSFPGLGRLVTDLHRTLLNDYAEDLGLDAKRIPGNTAVGQFAEALAKAWTEYNNPRAVVVVVVQNEERNMKTLAEIDRDGELLSDGTLLVDGQAVAVVYFRAGYTPNDYPSESEWRARLLMEQSSAIKCPSISYHLAGTKKIQQELAKPNVLERFLENKEDIAKLRKCFAGLWSLDDSDITRKAIENPELFVMKPQREGGGNNIYGDDVKETLLRLQKDGSEEDAAYILMQRIFPTVTPTFLMRDGICHKDHAISELGVYGTYLRNKEKVIINDQSGYLMRTKISSSNEGGVAAGFAVLDSIYLT</sequence>
<dbReference type="Gene3D" id="1.10.1080.10">
    <property type="entry name" value="Glutathione Synthetase, Chain A, domain 3"/>
    <property type="match status" value="1"/>
</dbReference>
<feature type="domain" description="Peptidase A1" evidence="21">
    <location>
        <begin position="103"/>
        <end position="440"/>
    </location>
</feature>
<comment type="similarity">
    <text evidence="4">Belongs to the eukaryotic GSH synthase family.</text>
</comment>
<keyword evidence="14 19" id="KW-0378">Hydrolase</keyword>
<dbReference type="EC" id="6.3.2.3" evidence="6"/>
<dbReference type="AlphaFoldDB" id="A0A1R3G1R2"/>
<dbReference type="FunFam" id="1.10.1080.10:FF:000005">
    <property type="entry name" value="Glutathione synthetase"/>
    <property type="match status" value="1"/>
</dbReference>
<comment type="subunit">
    <text evidence="5">Homodimer.</text>
</comment>
<evidence type="ECO:0000256" key="14">
    <source>
        <dbReference type="ARBA" id="ARBA00022801"/>
    </source>
</evidence>
<dbReference type="UniPathway" id="UPA00142">
    <property type="reaction ID" value="UER00210"/>
</dbReference>
<dbReference type="GO" id="GO:0043295">
    <property type="term" value="F:glutathione binding"/>
    <property type="evidence" value="ECO:0007669"/>
    <property type="project" value="TreeGrafter"/>
</dbReference>
<evidence type="ECO:0000256" key="19">
    <source>
        <dbReference type="RuleBase" id="RU000454"/>
    </source>
</evidence>
<dbReference type="GO" id="GO:0006508">
    <property type="term" value="P:proteolysis"/>
    <property type="evidence" value="ECO:0007669"/>
    <property type="project" value="UniProtKB-KW"/>
</dbReference>
<evidence type="ECO:0000259" key="21">
    <source>
        <dbReference type="PROSITE" id="PS51767"/>
    </source>
</evidence>
<comment type="caution">
    <text evidence="22">The sequence shown here is derived from an EMBL/GenBank/DDBJ whole genome shotgun (WGS) entry which is preliminary data.</text>
</comment>
<dbReference type="FunFam" id="3.30.1490.80:FF:000010">
    <property type="entry name" value="Glutathione synthetase"/>
    <property type="match status" value="1"/>
</dbReference>
<dbReference type="GO" id="GO:0005524">
    <property type="term" value="F:ATP binding"/>
    <property type="evidence" value="ECO:0007669"/>
    <property type="project" value="UniProtKB-KW"/>
</dbReference>
<evidence type="ECO:0000256" key="1">
    <source>
        <dbReference type="ARBA" id="ARBA00001946"/>
    </source>
</evidence>
<dbReference type="InterPro" id="IPR014709">
    <property type="entry name" value="Glutathione_synthase_C_euk"/>
</dbReference>
<dbReference type="InterPro" id="IPR037013">
    <property type="entry name" value="GSH-S_sub-bd_sf"/>
</dbReference>
<accession>A0A1R3G1R2</accession>
<dbReference type="InterPro" id="IPR032799">
    <property type="entry name" value="TAXi_C"/>
</dbReference>
<dbReference type="InterPro" id="IPR032861">
    <property type="entry name" value="TAXi_N"/>
</dbReference>